<protein>
    <submittedName>
        <fullName evidence="1">Uncharacterized protein</fullName>
    </submittedName>
</protein>
<dbReference type="Pfam" id="PF14518">
    <property type="entry name" value="Haem_oxygenas_2"/>
    <property type="match status" value="1"/>
</dbReference>
<evidence type="ECO:0000313" key="1">
    <source>
        <dbReference type="EMBL" id="ABY98869.1"/>
    </source>
</evidence>
<dbReference type="Proteomes" id="UP000002157">
    <property type="component" value="Chromosome"/>
</dbReference>
<organism evidence="1 2">
    <name type="scientific">Pseudomonas putida (strain GB-1)</name>
    <dbReference type="NCBI Taxonomy" id="76869"/>
    <lineage>
        <taxon>Bacteria</taxon>
        <taxon>Pseudomonadati</taxon>
        <taxon>Pseudomonadota</taxon>
        <taxon>Gammaproteobacteria</taxon>
        <taxon>Pseudomonadales</taxon>
        <taxon>Pseudomonadaceae</taxon>
        <taxon>Pseudomonas</taxon>
    </lineage>
</organism>
<evidence type="ECO:0000313" key="2">
    <source>
        <dbReference type="Proteomes" id="UP000002157"/>
    </source>
</evidence>
<dbReference type="EMBL" id="CP000926">
    <property type="protein sequence ID" value="ABY98869.1"/>
    <property type="molecule type" value="Genomic_DNA"/>
</dbReference>
<dbReference type="RefSeq" id="WP_012272599.1">
    <property type="nucleotide sequence ID" value="NC_010322.1"/>
</dbReference>
<accession>B0KFE6</accession>
<name>B0KFE6_PSEPG</name>
<dbReference type="eggNOG" id="ENOG502Z8CV">
    <property type="taxonomic scope" value="Bacteria"/>
</dbReference>
<dbReference type="InterPro" id="IPR016084">
    <property type="entry name" value="Haem_Oase-like_multi-hlx"/>
</dbReference>
<proteinExistence type="predicted"/>
<dbReference type="HOGENOM" id="CLU_1738972_0_0_6"/>
<dbReference type="Gene3D" id="1.20.910.10">
    <property type="entry name" value="Heme oxygenase-like"/>
    <property type="match status" value="1"/>
</dbReference>
<sequence>MTTCSTSIAIWTARRAAKVGRQYASYLRKRSEGETRQFFSNRAHPLYFLQQVAPTKAVDGAWLFGALRHWDDPRYHGLIRIYLEELGDGHPASSHVLIYQRLLSSLGCHERLPLADERYLQGSLQLALGLNLDEFLPAQRLRPERSRYCS</sequence>
<dbReference type="AlphaFoldDB" id="B0KFE6"/>
<gene>
    <name evidence="1" type="ordered locus">PputGB1_2977</name>
</gene>
<dbReference type="KEGG" id="ppg:PputGB1_2977"/>
<reference evidence="1 2" key="1">
    <citation type="submission" date="2008-01" db="EMBL/GenBank/DDBJ databases">
        <title>Complete sequence of Pseudomonas putida GB-1.</title>
        <authorList>
            <consortium name="US DOE Joint Genome Institute"/>
            <person name="Copeland A."/>
            <person name="Lucas S."/>
            <person name="Lapidus A."/>
            <person name="Barry K."/>
            <person name="Glavina del Rio T."/>
            <person name="Dalin E."/>
            <person name="Tice H."/>
            <person name="Pitluck S."/>
            <person name="Bruce D."/>
            <person name="Goodwin L."/>
            <person name="Chertkov O."/>
            <person name="Brettin T."/>
            <person name="Detter J.C."/>
            <person name="Han C."/>
            <person name="Kuske C.R."/>
            <person name="Schmutz J."/>
            <person name="Larimer F."/>
            <person name="Land M."/>
            <person name="Hauser L."/>
            <person name="Kyrpides N."/>
            <person name="Kim E."/>
            <person name="McCarthy J.K."/>
            <person name="Richardson P."/>
        </authorList>
    </citation>
    <scope>NUCLEOTIDE SEQUENCE [LARGE SCALE GENOMIC DNA]</scope>
    <source>
        <strain evidence="1 2">GB-1</strain>
    </source>
</reference>